<evidence type="ECO:0000313" key="2">
    <source>
        <dbReference type="EMBL" id="NDY89597.1"/>
    </source>
</evidence>
<name>A0A7C9PE78_9BURK</name>
<keyword evidence="1" id="KW-0472">Membrane</keyword>
<keyword evidence="1" id="KW-1133">Transmembrane helix</keyword>
<organism evidence="2 3">
    <name type="scientific">Ideonella livida</name>
    <dbReference type="NCBI Taxonomy" id="2707176"/>
    <lineage>
        <taxon>Bacteria</taxon>
        <taxon>Pseudomonadati</taxon>
        <taxon>Pseudomonadota</taxon>
        <taxon>Betaproteobacteria</taxon>
        <taxon>Burkholderiales</taxon>
        <taxon>Sphaerotilaceae</taxon>
        <taxon>Ideonella</taxon>
    </lineage>
</organism>
<dbReference type="EMBL" id="JAAGOH010000001">
    <property type="protein sequence ID" value="NDY89597.1"/>
    <property type="molecule type" value="Genomic_DNA"/>
</dbReference>
<comment type="caution">
    <text evidence="2">The sequence shown here is derived from an EMBL/GenBank/DDBJ whole genome shotgun (WGS) entry which is preliminary data.</text>
</comment>
<evidence type="ECO:0000256" key="1">
    <source>
        <dbReference type="SAM" id="Phobius"/>
    </source>
</evidence>
<feature type="transmembrane region" description="Helical" evidence="1">
    <location>
        <begin position="100"/>
        <end position="122"/>
    </location>
</feature>
<feature type="transmembrane region" description="Helical" evidence="1">
    <location>
        <begin position="328"/>
        <end position="346"/>
    </location>
</feature>
<dbReference type="AlphaFoldDB" id="A0A7C9PE78"/>
<feature type="transmembrane region" description="Helical" evidence="1">
    <location>
        <begin position="353"/>
        <end position="373"/>
    </location>
</feature>
<dbReference type="Proteomes" id="UP000484255">
    <property type="component" value="Unassembled WGS sequence"/>
</dbReference>
<feature type="transmembrane region" description="Helical" evidence="1">
    <location>
        <begin position="142"/>
        <end position="164"/>
    </location>
</feature>
<feature type="transmembrane region" description="Helical" evidence="1">
    <location>
        <begin position="429"/>
        <end position="452"/>
    </location>
</feature>
<accession>A0A7C9PE78</accession>
<keyword evidence="3" id="KW-1185">Reference proteome</keyword>
<sequence>MNAPNPALVPERAAARLPRLPLWLLCAAYLVPGVIGRDPWRNADVTSYAVMLGLAEGRASWWAPTLGGLPADAAWLPHWLGAWAIQGAGAWLGPDLAVRIPFTALLGLTLALVWYTTFHLARTPAAQPVRFAFGGEAQPVDYARALADGALLAFMACLGLLQLGHETTPELVQLSLVALLFWGLAAAPQQPRWAWAAVLTAPLLLALSGAPAVGLGLTGAALLACGLSHAADRRALCVPLALAWVGSAGLSSVAHTWVWRVALPDQAHELLSLVTLLAWFTWPVWPLAVWTIWKWRRQWRQAHILLPLAMGLPALLACVAMGGSDRALLLALPAMAALTAFALPTLNRSASAAIDWFSVFFFSLAALAVWITYSSVQWQLPAKPLANIMRLAPGFSPSFNALELGAAVLATAAWIYLVRWRTARHRHPLWKSLVLPASGVALSWLLTMTLLLPVLDYARSPRAVFSQVVRHTQAQGGCVLAAALPRPHLAALEVFGHQPVQALASWQDIPAAAQAPCASLVLQTRQPAQPPVLDGWRLAARVRRPTERNEVTWVYTR</sequence>
<proteinExistence type="predicted"/>
<evidence type="ECO:0000313" key="3">
    <source>
        <dbReference type="Proteomes" id="UP000484255"/>
    </source>
</evidence>
<gene>
    <name evidence="2" type="ORF">G3A44_00145</name>
</gene>
<protein>
    <recommendedName>
        <fullName evidence="4">Glycosyltransferase</fullName>
    </recommendedName>
</protein>
<dbReference type="RefSeq" id="WP_163455464.1">
    <property type="nucleotide sequence ID" value="NZ_JAAGOH010000001.1"/>
</dbReference>
<reference evidence="2 3" key="1">
    <citation type="submission" date="2020-02" db="EMBL/GenBank/DDBJ databases">
        <title>Ideonella bacterium strain TBM-1.</title>
        <authorList>
            <person name="Chen W.-M."/>
        </authorList>
    </citation>
    <scope>NUCLEOTIDE SEQUENCE [LARGE SCALE GENOMIC DNA]</scope>
    <source>
        <strain evidence="2 3">TBM-1</strain>
    </source>
</reference>
<feature type="transmembrane region" description="Helical" evidence="1">
    <location>
        <begin position="171"/>
        <end position="187"/>
    </location>
</feature>
<feature type="transmembrane region" description="Helical" evidence="1">
    <location>
        <begin position="236"/>
        <end position="258"/>
    </location>
</feature>
<feature type="transmembrane region" description="Helical" evidence="1">
    <location>
        <begin position="270"/>
        <end position="292"/>
    </location>
</feature>
<keyword evidence="1" id="KW-0812">Transmembrane</keyword>
<feature type="transmembrane region" description="Helical" evidence="1">
    <location>
        <begin position="399"/>
        <end position="417"/>
    </location>
</feature>
<feature type="transmembrane region" description="Helical" evidence="1">
    <location>
        <begin position="20"/>
        <end position="36"/>
    </location>
</feature>
<feature type="transmembrane region" description="Helical" evidence="1">
    <location>
        <begin position="304"/>
        <end position="322"/>
    </location>
</feature>
<evidence type="ECO:0008006" key="4">
    <source>
        <dbReference type="Google" id="ProtNLM"/>
    </source>
</evidence>
<feature type="transmembrane region" description="Helical" evidence="1">
    <location>
        <begin position="193"/>
        <end position="224"/>
    </location>
</feature>